<evidence type="ECO:0000313" key="5">
    <source>
        <dbReference type="EMBL" id="TXS90711.1"/>
    </source>
</evidence>
<dbReference type="SMART" id="SM00342">
    <property type="entry name" value="HTH_ARAC"/>
    <property type="match status" value="1"/>
</dbReference>
<evidence type="ECO:0000259" key="4">
    <source>
        <dbReference type="PROSITE" id="PS01124"/>
    </source>
</evidence>
<dbReference type="PANTHER" id="PTHR47894">
    <property type="entry name" value="HTH-TYPE TRANSCRIPTIONAL REGULATOR GADX"/>
    <property type="match status" value="1"/>
</dbReference>
<name>A0A5C8ZTW7_9GAMM</name>
<comment type="caution">
    <text evidence="5">The sequence shown here is derived from an EMBL/GenBank/DDBJ whole genome shotgun (WGS) entry which is preliminary data.</text>
</comment>
<dbReference type="PANTHER" id="PTHR47894:SF1">
    <property type="entry name" value="HTH-TYPE TRANSCRIPTIONAL REGULATOR VQSM"/>
    <property type="match status" value="1"/>
</dbReference>
<feature type="domain" description="HTH araC/xylS-type" evidence="4">
    <location>
        <begin position="239"/>
        <end position="340"/>
    </location>
</feature>
<dbReference type="RefSeq" id="WP_148069709.1">
    <property type="nucleotide sequence ID" value="NZ_VRZA01000007.1"/>
</dbReference>
<dbReference type="GO" id="GO:0000976">
    <property type="term" value="F:transcription cis-regulatory region binding"/>
    <property type="evidence" value="ECO:0007669"/>
    <property type="project" value="TreeGrafter"/>
</dbReference>
<gene>
    <name evidence="5" type="ORF">FV139_17170</name>
</gene>
<dbReference type="PROSITE" id="PS01124">
    <property type="entry name" value="HTH_ARAC_FAMILY_2"/>
    <property type="match status" value="1"/>
</dbReference>
<dbReference type="Pfam" id="PF12833">
    <property type="entry name" value="HTH_18"/>
    <property type="match status" value="1"/>
</dbReference>
<evidence type="ECO:0000256" key="1">
    <source>
        <dbReference type="ARBA" id="ARBA00023015"/>
    </source>
</evidence>
<keyword evidence="1" id="KW-0805">Transcription regulation</keyword>
<dbReference type="InterPro" id="IPR018060">
    <property type="entry name" value="HTH_AraC"/>
</dbReference>
<keyword evidence="6" id="KW-1185">Reference proteome</keyword>
<dbReference type="Proteomes" id="UP000321039">
    <property type="component" value="Unassembled WGS sequence"/>
</dbReference>
<dbReference type="InterPro" id="IPR032687">
    <property type="entry name" value="AraC-type_N"/>
</dbReference>
<evidence type="ECO:0000256" key="2">
    <source>
        <dbReference type="ARBA" id="ARBA00023125"/>
    </source>
</evidence>
<accession>A0A5C8ZTW7</accession>
<keyword evidence="3" id="KW-0804">Transcription</keyword>
<evidence type="ECO:0000256" key="3">
    <source>
        <dbReference type="ARBA" id="ARBA00023163"/>
    </source>
</evidence>
<protein>
    <submittedName>
        <fullName evidence="5">AraC family transcriptional regulator</fullName>
    </submittedName>
</protein>
<dbReference type="SUPFAM" id="SSF46689">
    <property type="entry name" value="Homeodomain-like"/>
    <property type="match status" value="1"/>
</dbReference>
<dbReference type="EMBL" id="VRZA01000007">
    <property type="protein sequence ID" value="TXS90711.1"/>
    <property type="molecule type" value="Genomic_DNA"/>
</dbReference>
<organism evidence="5 6">
    <name type="scientific">Parahaliea maris</name>
    <dbReference type="NCBI Taxonomy" id="2716870"/>
    <lineage>
        <taxon>Bacteria</taxon>
        <taxon>Pseudomonadati</taxon>
        <taxon>Pseudomonadota</taxon>
        <taxon>Gammaproteobacteria</taxon>
        <taxon>Cellvibrionales</taxon>
        <taxon>Halieaceae</taxon>
        <taxon>Parahaliea</taxon>
    </lineage>
</organism>
<dbReference type="Gene3D" id="1.10.10.60">
    <property type="entry name" value="Homeodomain-like"/>
    <property type="match status" value="1"/>
</dbReference>
<proteinExistence type="predicted"/>
<dbReference type="InterPro" id="IPR018062">
    <property type="entry name" value="HTH_AraC-typ_CS"/>
</dbReference>
<dbReference type="PROSITE" id="PS00041">
    <property type="entry name" value="HTH_ARAC_FAMILY_1"/>
    <property type="match status" value="1"/>
</dbReference>
<dbReference type="InterPro" id="IPR009057">
    <property type="entry name" value="Homeodomain-like_sf"/>
</dbReference>
<dbReference type="GO" id="GO:0005829">
    <property type="term" value="C:cytosol"/>
    <property type="evidence" value="ECO:0007669"/>
    <property type="project" value="TreeGrafter"/>
</dbReference>
<evidence type="ECO:0000313" key="6">
    <source>
        <dbReference type="Proteomes" id="UP000321039"/>
    </source>
</evidence>
<dbReference type="GO" id="GO:0003700">
    <property type="term" value="F:DNA-binding transcription factor activity"/>
    <property type="evidence" value="ECO:0007669"/>
    <property type="project" value="InterPro"/>
</dbReference>
<sequence length="377" mass="42108">MQSFEDQALFPASELFLMDRFMAGQGIRPRQWLLGTGLGEAVTRDPAAVVSLNQLNTVYRNIYRLSSYPDIGLRVGRALNLSRWGSLSMALISAGSLREALRTAGRFRLLIHSRFDLPPEQRGDYVVIKILRRDTMSFPVNEIFAHEMLIGTLTSMIGDLLAEPFSFSRIQLHYSAPRYQRSYREHCGCEVEFDCQESGLWIPRQLMTRPLALTNPITEGQVTALCEREFNRLEQLQQGDIAGMVRGLLASAGPPPPGLEQLAEQLAMSPRTLRRRLRDAGTNYRSILKDHQLQVAMQGLARDDAIISTVAEQCGFSDEAGFREAFKRWTRMTPREYRAQFSSKKSEHTKSAAGQGAFISATTGYGSCASSCGRTGA</sequence>
<keyword evidence="2" id="KW-0238">DNA-binding</keyword>
<dbReference type="AlphaFoldDB" id="A0A5C8ZTW7"/>
<reference evidence="5 6" key="1">
    <citation type="submission" date="2019-08" db="EMBL/GenBank/DDBJ databases">
        <title>Parahaliea maris sp. nov., isolated from the surface seawater.</title>
        <authorList>
            <person name="Liu Y."/>
        </authorList>
    </citation>
    <scope>NUCLEOTIDE SEQUENCE [LARGE SCALE GENOMIC DNA]</scope>
    <source>
        <strain evidence="5 6">HSLHS9</strain>
    </source>
</reference>
<dbReference type="Pfam" id="PF12625">
    <property type="entry name" value="Arabinose_bd"/>
    <property type="match status" value="1"/>
</dbReference>